<reference evidence="1 2" key="1">
    <citation type="journal article" date="2013" name="Int. J. Syst. Evol. Microbiol.">
        <title>Tumebacillus flagellatus sp. nov., an alpha-amylase/pullulanase-producing bacterium isolated from cassava wastewater.</title>
        <authorList>
            <person name="Wang Q."/>
            <person name="Xie N."/>
            <person name="Qin Y."/>
            <person name="Shen N."/>
            <person name="Zhu J."/>
            <person name="Mi H."/>
            <person name="Huang R."/>
        </authorList>
    </citation>
    <scope>NUCLEOTIDE SEQUENCE [LARGE SCALE GENOMIC DNA]</scope>
    <source>
        <strain evidence="1 2">GST4</strain>
    </source>
</reference>
<dbReference type="RefSeq" id="WP_038085717.1">
    <property type="nucleotide sequence ID" value="NZ_JMIR01000006.1"/>
</dbReference>
<gene>
    <name evidence="1" type="ORF">EL26_06470</name>
</gene>
<dbReference type="Proteomes" id="UP000027931">
    <property type="component" value="Unassembled WGS sequence"/>
</dbReference>
<dbReference type="EMBL" id="JMIR01000006">
    <property type="protein sequence ID" value="KEO84104.1"/>
    <property type="molecule type" value="Genomic_DNA"/>
</dbReference>
<sequence>MNLSLGVTCEYIEAFKNGEIHHGFFRRSNDSEVARYNDLAHVFNTTTLKNNRLFHRYQRVQEGDRREAPVVNPIKFRDDLFDIEYMGEFLDKVPHGNGLLTIRRVIVDKSAFRRPYIPTEMPSILNMQYSTVAERGEFKEVILLQSGISAKQRLQTKFKYNFSRLLEMPCIPEDFCDGYRH</sequence>
<keyword evidence="2" id="KW-1185">Reference proteome</keyword>
<dbReference type="AlphaFoldDB" id="A0A074LSZ3"/>
<evidence type="ECO:0000313" key="2">
    <source>
        <dbReference type="Proteomes" id="UP000027931"/>
    </source>
</evidence>
<evidence type="ECO:0000313" key="1">
    <source>
        <dbReference type="EMBL" id="KEO84104.1"/>
    </source>
</evidence>
<comment type="caution">
    <text evidence="1">The sequence shown here is derived from an EMBL/GenBank/DDBJ whole genome shotgun (WGS) entry which is preliminary data.</text>
</comment>
<name>A0A074LSZ3_9BACL</name>
<proteinExistence type="predicted"/>
<accession>A0A074LSZ3</accession>
<protein>
    <submittedName>
        <fullName evidence="1">Uncharacterized protein</fullName>
    </submittedName>
</protein>
<organism evidence="1 2">
    <name type="scientific">Tumebacillus flagellatus</name>
    <dbReference type="NCBI Taxonomy" id="1157490"/>
    <lineage>
        <taxon>Bacteria</taxon>
        <taxon>Bacillati</taxon>
        <taxon>Bacillota</taxon>
        <taxon>Bacilli</taxon>
        <taxon>Bacillales</taxon>
        <taxon>Alicyclobacillaceae</taxon>
        <taxon>Tumebacillus</taxon>
    </lineage>
</organism>